<reference evidence="9" key="1">
    <citation type="submission" date="2023-10" db="EMBL/GenBank/DDBJ databases">
        <authorList>
            <person name="Chen Y."/>
            <person name="Shah S."/>
            <person name="Dougan E. K."/>
            <person name="Thang M."/>
            <person name="Chan C."/>
        </authorList>
    </citation>
    <scope>NUCLEOTIDE SEQUENCE [LARGE SCALE GENOMIC DNA]</scope>
</reference>
<dbReference type="Pfam" id="PF02769">
    <property type="entry name" value="AIRS_C"/>
    <property type="match status" value="1"/>
</dbReference>
<dbReference type="InterPro" id="IPR017932">
    <property type="entry name" value="GATase_2_dom"/>
</dbReference>
<dbReference type="Pfam" id="PF00586">
    <property type="entry name" value="AIRS"/>
    <property type="match status" value="1"/>
</dbReference>
<keyword evidence="10" id="KW-1185">Reference proteome</keyword>
<keyword evidence="6" id="KW-0464">Manganese</keyword>
<dbReference type="Pfam" id="PF02844">
    <property type="entry name" value="GARS_N"/>
    <property type="match status" value="1"/>
</dbReference>
<dbReference type="PROSITE" id="PS51278">
    <property type="entry name" value="GATASE_TYPE_2"/>
    <property type="match status" value="1"/>
</dbReference>
<dbReference type="SUPFAM" id="SSF56235">
    <property type="entry name" value="N-terminal nucleophile aminohydrolases (Ntn hydrolases)"/>
    <property type="match status" value="1"/>
</dbReference>
<dbReference type="Proteomes" id="UP001189429">
    <property type="component" value="Unassembled WGS sequence"/>
</dbReference>
<dbReference type="SUPFAM" id="SSF52440">
    <property type="entry name" value="PreATP-grasp domain"/>
    <property type="match status" value="1"/>
</dbReference>
<evidence type="ECO:0000256" key="4">
    <source>
        <dbReference type="ARBA" id="ARBA00022741"/>
    </source>
</evidence>
<dbReference type="InterPro" id="IPR002376">
    <property type="entry name" value="Formyl_transf_N"/>
</dbReference>
<accession>A0ABN9R268</accession>
<dbReference type="InterPro" id="IPR004733">
    <property type="entry name" value="PurM_cligase"/>
</dbReference>
<keyword evidence="3" id="KW-0436">Ligase</keyword>
<dbReference type="Gene3D" id="3.30.1330.10">
    <property type="entry name" value="PurM-like, N-terminal domain"/>
    <property type="match status" value="1"/>
</dbReference>
<evidence type="ECO:0000256" key="6">
    <source>
        <dbReference type="ARBA" id="ARBA00023211"/>
    </source>
</evidence>
<dbReference type="SUPFAM" id="SSF53271">
    <property type="entry name" value="PRTase-like"/>
    <property type="match status" value="1"/>
</dbReference>
<protein>
    <recommendedName>
        <fullName evidence="2">phosphoribosylformylglycinamidine cyclo-ligase</fullName>
        <ecNumber evidence="2">6.3.3.1</ecNumber>
    </recommendedName>
</protein>
<dbReference type="NCBIfam" id="TIGR00878">
    <property type="entry name" value="purM"/>
    <property type="match status" value="1"/>
</dbReference>
<dbReference type="Gene3D" id="3.90.600.10">
    <property type="entry name" value="Phosphoribosylglycinamide synthetase, C-terminal domain"/>
    <property type="match status" value="1"/>
</dbReference>
<dbReference type="InterPro" id="IPR029057">
    <property type="entry name" value="PRTase-like"/>
</dbReference>
<dbReference type="SUPFAM" id="SSF51246">
    <property type="entry name" value="Rudiment single hybrid motif"/>
    <property type="match status" value="1"/>
</dbReference>
<feature type="domain" description="Glutamine amidotransferase type-2" evidence="8">
    <location>
        <begin position="19"/>
        <end position="326"/>
    </location>
</feature>
<dbReference type="InterPro" id="IPR020561">
    <property type="entry name" value="PRibGlycinamid_synth_ATP-grasp"/>
</dbReference>
<dbReference type="InterPro" id="IPR016188">
    <property type="entry name" value="PurM-like_N"/>
</dbReference>
<dbReference type="Pfam" id="PF00551">
    <property type="entry name" value="Formyl_trans_N"/>
    <property type="match status" value="1"/>
</dbReference>
<dbReference type="EMBL" id="CAUYUJ010005114">
    <property type="protein sequence ID" value="CAK0812335.1"/>
    <property type="molecule type" value="Genomic_DNA"/>
</dbReference>
<name>A0ABN9R268_9DINO</name>
<sequence>MPARTPHDELMSDEPHHECGFALLRLLKPPEYYEEKYGTCFFGLNRMYMLMEKQRNRGQDGCGVASVKLDVAPGTSYIHCEKSVEPDPIADVFGRVQKMANEKMKKAPADARIGGGSSGEGASRIDPHWVKENVPFTGEVLLAHVRYGTDSDNTIDRCHPVVRESNWMTRNLLLAGNFNITNNEDLFQSLVQIGQHPLELSDTVMLLEKIGHFVDKENNDMYVKYSAAGQAPRTCFSLIAENLNVAQILRRASTDWDGGYCIAGVLGHGDAFCIRDPSGIRPAFYLANDEIVVVASEAPLIQTVFNVKESDVHPLPPGQAMVVKRSGHWSLQRVLPPKVLKQCSFERIYFSRGNDSGVYRERESLGRLMLPALMKKLQDGGDSLLNAVLSFIPNTAEVAYLGLVKEAQDEMARQRAQVLLELQGKSGADLEAAIEKTNAMRVRTEKVVHKDAKIRTFIQEDSSREKMTMHAYDVHYGTVRPGEDVLVALDDSIVRGNTLKNAILRTLDRLGPKRIIVLSSCPQIRYPDVYGIDMAKMGDLAAFKAAITLLQESGRGEVISDVYRECRKQLGRPVQSGGFTNHVKRIYEPFTPEQISAEIVKQVRPDGCRAEIDVLYNTLSALHEAMPEHSGDWYFTGDYPTDGGIKVCSRAFVLWMEGSSARCYGVSSAAAIALSSVLVVGNSGSEHALAWKLSQSYEVGRVFVAPGNAGTNGNHSCANTPVQQDQTSPLVQVDIPFTPPHFAEVKAFCRENSVALVVLGAVSGGLNEAQLASEGMGDVLRQDGVKVFGPSAAAGEIESSQGFMQAFAERHGVPVLQVPLESVGEDWARGCEVSVLALSDGSSHQLLPFAVQDHKWALDDDRGLRTDGMGAFVPSPLVGRDMLEHIEQDVVRPVLEGLKKEGRPFVGFLHTELAIAPTGPKVLRFRCRMGDPVGQAALRLLEGDLYGTLAACATGRLAETKVAIRENTSVVAVVMASGGYPGMYRRGHPVTGVERALCVPGTTVFHSGTAMLGERAVQSLRRSSSGPPQERQASGRLVTSNGRVLTVVSVGRGLHEARERAYVGVRAISFNDAWYRNDVAALASTSPAMPTAPQTKDAGAGGGLTYRAVGVDRSACQAAVSSFEPLALRTVRSDSGQEAGAQVAGLRGKVHEVAKDEIPYLLVSSSSAVGTKLRLASRPEHFDCLGIDLVALCANDVAARGAEPLFFHEHISTNKVDAEQAMQMVRGVAEGCVEAGCTLLDAGVAELPGIFAPSGGSDFVGFAVGRAERGSLLPRHGAMEAGDVLIALPSSGLHSNGFSLVRFLIRAARLDCGQAAPFDPTRSLGDALLRPTRIYVKTLLALARQGLLKGAAPVASGGLRGCCDGVLPEHLKAKLRADAWEMPAAQRWLAAVGRIKENELASTFNCGIGMLLVVAAADKERALQMLGDLHEEPLVVGELGPRKADSLPLEIEGSDLAWLMLPELGASLPFPEVLSSLQDPWTISRKQVVVLGGREEVSPLQALAQALALPASAASLSAFVSPYPDSPLLANARNLGLQAIVLGDGQFAHTEFYCEGLDFDAGAAPRPESAGGGPASGTGADGVAVDFSRQFDELMASLTPDLVVVLDDVDQTLLTRQLLQRYAGRVLVIHASLLPAFPGTNPIEAAVRAGVCITGCTVSFAAPPSSLGAQCRHGPMILQEAIKVVANDTACSLRARLVAECEASALSRAVQLVASGSVVLHSDESGYSLGRSASFAEAGSCEMLDGDNMQSC</sequence>
<dbReference type="SMART" id="SM01210">
    <property type="entry name" value="GARS_C"/>
    <property type="match status" value="1"/>
</dbReference>
<dbReference type="CDD" id="cd06223">
    <property type="entry name" value="PRTases_typeI"/>
    <property type="match status" value="1"/>
</dbReference>
<keyword evidence="5" id="KW-0067">ATP-binding</keyword>
<dbReference type="PANTHER" id="PTHR10520">
    <property type="entry name" value="TRIFUNCTIONAL PURINE BIOSYNTHETIC PROTEIN ADENOSINE-3-RELATED"/>
    <property type="match status" value="1"/>
</dbReference>
<proteinExistence type="predicted"/>
<dbReference type="SUPFAM" id="SSF53328">
    <property type="entry name" value="Formyltransferase"/>
    <property type="match status" value="1"/>
</dbReference>
<dbReference type="InterPro" id="IPR037123">
    <property type="entry name" value="PRibGlycinamide_synth_C_sf"/>
</dbReference>
<dbReference type="EC" id="6.3.3.1" evidence="2"/>
<dbReference type="InterPro" id="IPR029055">
    <property type="entry name" value="Ntn_hydrolases_N"/>
</dbReference>
<evidence type="ECO:0000256" key="5">
    <source>
        <dbReference type="ARBA" id="ARBA00022840"/>
    </source>
</evidence>
<dbReference type="Gene3D" id="3.90.650.10">
    <property type="entry name" value="PurM-like C-terminal domain"/>
    <property type="match status" value="1"/>
</dbReference>
<feature type="region of interest" description="Disordered" evidence="7">
    <location>
        <begin position="105"/>
        <end position="124"/>
    </location>
</feature>
<dbReference type="InterPro" id="IPR011054">
    <property type="entry name" value="Rudment_hybrid_motif"/>
</dbReference>
<dbReference type="InterPro" id="IPR036477">
    <property type="entry name" value="Formyl_transf_N_sf"/>
</dbReference>
<dbReference type="Gene3D" id="3.40.50.2020">
    <property type="match status" value="1"/>
</dbReference>
<dbReference type="InterPro" id="IPR036676">
    <property type="entry name" value="PurM-like_C_sf"/>
</dbReference>
<dbReference type="Gene3D" id="3.40.50.170">
    <property type="entry name" value="Formyl transferase, N-terminal domain"/>
    <property type="match status" value="1"/>
</dbReference>
<comment type="caution">
    <text evidence="9">The sequence shown here is derived from an EMBL/GenBank/DDBJ whole genome shotgun (WGS) entry which is preliminary data.</text>
</comment>
<evidence type="ECO:0000256" key="3">
    <source>
        <dbReference type="ARBA" id="ARBA00022598"/>
    </source>
</evidence>
<dbReference type="SUPFAM" id="SSF56059">
    <property type="entry name" value="Glutathione synthetase ATP-binding domain-like"/>
    <property type="match status" value="1"/>
</dbReference>
<evidence type="ECO:0000313" key="10">
    <source>
        <dbReference type="Proteomes" id="UP001189429"/>
    </source>
</evidence>
<dbReference type="Gene3D" id="3.30.470.20">
    <property type="entry name" value="ATP-grasp fold, B domain"/>
    <property type="match status" value="1"/>
</dbReference>
<dbReference type="SUPFAM" id="SSF56042">
    <property type="entry name" value="PurM C-terminal domain-like"/>
    <property type="match status" value="1"/>
</dbReference>
<dbReference type="Pfam" id="PF01071">
    <property type="entry name" value="GARS_A"/>
    <property type="match status" value="1"/>
</dbReference>
<dbReference type="CDD" id="cd02196">
    <property type="entry name" value="PurM"/>
    <property type="match status" value="1"/>
</dbReference>
<dbReference type="PANTHER" id="PTHR10520:SF12">
    <property type="entry name" value="TRIFUNCTIONAL PURINE BIOSYNTHETIC PROTEIN ADENOSINE-3"/>
    <property type="match status" value="1"/>
</dbReference>
<dbReference type="Gene3D" id="3.60.20.10">
    <property type="entry name" value="Glutamine Phosphoribosylpyrophosphate, subunit 1, domain 1"/>
    <property type="match status" value="1"/>
</dbReference>
<dbReference type="Gene3D" id="3.40.50.20">
    <property type="match status" value="1"/>
</dbReference>
<comment type="pathway">
    <text evidence="1">Purine metabolism; IMP biosynthesis via de novo pathway; 5-amino-1-(5-phospho-D-ribosyl)imidazole from N(2)-formyl-N(1)-(5-phospho-D-ribosyl)glycinamide: step 2/2.</text>
</comment>
<dbReference type="Pfam" id="PF02843">
    <property type="entry name" value="GARS_C"/>
    <property type="match status" value="1"/>
</dbReference>
<dbReference type="SUPFAM" id="SSF55326">
    <property type="entry name" value="PurM N-terminal domain-like"/>
    <property type="match status" value="1"/>
</dbReference>
<evidence type="ECO:0000256" key="7">
    <source>
        <dbReference type="SAM" id="MobiDB-lite"/>
    </source>
</evidence>
<dbReference type="InterPro" id="IPR020560">
    <property type="entry name" value="PRibGlycinamide_synth_C-dom"/>
</dbReference>
<organism evidence="9 10">
    <name type="scientific">Prorocentrum cordatum</name>
    <dbReference type="NCBI Taxonomy" id="2364126"/>
    <lineage>
        <taxon>Eukaryota</taxon>
        <taxon>Sar</taxon>
        <taxon>Alveolata</taxon>
        <taxon>Dinophyceae</taxon>
        <taxon>Prorocentrales</taxon>
        <taxon>Prorocentraceae</taxon>
        <taxon>Prorocentrum</taxon>
    </lineage>
</organism>
<dbReference type="InterPro" id="IPR036921">
    <property type="entry name" value="PurM-like_N_sf"/>
</dbReference>
<dbReference type="InterPro" id="IPR020562">
    <property type="entry name" value="PRibGlycinamide_synth_N"/>
</dbReference>
<evidence type="ECO:0000313" key="9">
    <source>
        <dbReference type="EMBL" id="CAK0812335.1"/>
    </source>
</evidence>
<dbReference type="InterPro" id="IPR016185">
    <property type="entry name" value="PreATP-grasp_dom_sf"/>
</dbReference>
<evidence type="ECO:0000256" key="2">
    <source>
        <dbReference type="ARBA" id="ARBA00013047"/>
    </source>
</evidence>
<evidence type="ECO:0000259" key="8">
    <source>
        <dbReference type="PROSITE" id="PS51278"/>
    </source>
</evidence>
<evidence type="ECO:0000256" key="1">
    <source>
        <dbReference type="ARBA" id="ARBA00004686"/>
    </source>
</evidence>
<keyword evidence="4" id="KW-0547">Nucleotide-binding</keyword>
<gene>
    <name evidence="9" type="ORF">PCOR1329_LOCUS16647</name>
</gene>
<dbReference type="InterPro" id="IPR000836">
    <property type="entry name" value="PRTase_dom"/>
</dbReference>
<dbReference type="InterPro" id="IPR010918">
    <property type="entry name" value="PurM-like_C_dom"/>
</dbReference>
<dbReference type="SMART" id="SM01209">
    <property type="entry name" value="GARS_A"/>
    <property type="match status" value="1"/>
</dbReference>